<dbReference type="InterPro" id="IPR009091">
    <property type="entry name" value="RCC1/BLIP-II"/>
</dbReference>
<dbReference type="PANTHER" id="PTHR22872">
    <property type="entry name" value="BTK-BINDING PROTEIN-RELATED"/>
    <property type="match status" value="1"/>
</dbReference>
<dbReference type="OrthoDB" id="61110at2759"/>
<evidence type="ECO:0000256" key="2">
    <source>
        <dbReference type="PROSITE-ProRule" id="PRU00235"/>
    </source>
</evidence>
<proteinExistence type="predicted"/>
<dbReference type="Gene3D" id="2.130.10.30">
    <property type="entry name" value="Regulator of chromosome condensation 1/beta-lactamase-inhibitor protein II"/>
    <property type="match status" value="1"/>
</dbReference>
<dbReference type="PRINTS" id="PR00633">
    <property type="entry name" value="RCCNDNSATION"/>
</dbReference>
<feature type="repeat" description="RCC1" evidence="2">
    <location>
        <begin position="69"/>
        <end position="120"/>
    </location>
</feature>
<dbReference type="PANTHER" id="PTHR22872:SF2">
    <property type="entry name" value="INHIBITOR OF BRUTON TYROSINE KINASE"/>
    <property type="match status" value="1"/>
</dbReference>
<dbReference type="SUPFAM" id="SSF50985">
    <property type="entry name" value="RCC1/BLIP-II"/>
    <property type="match status" value="1"/>
</dbReference>
<dbReference type="PROSITE" id="PS00626">
    <property type="entry name" value="RCC1_2"/>
    <property type="match status" value="1"/>
</dbReference>
<accession>A0A1X0RB75</accession>
<sequence>MEIDMPAIDSSVPSGKAYVIGMGEAYGELGLGDDATSVTRLTLIEALKDEDIVDVQSSYMHSLALTKNGKIWSWGGNEFGALGREGSESIPQPINHVSIKYTKFSKIACGYTYSMAISSKGQLFTWGTFMSSQGTFGYIPGTDIQRYPRIVGALAHEVCVEIAVGKHHCICLTSDGSVYSWGCGEYWQLGRKVSEKHMLTESLTPQRLNLKDIISITCGAFHSLALDHQGQLYTWGQNNYGQCGVARRIAKDKVIDAPSLILKPTLVPYFDEINKEQQQHYYQSKNLPELYGSHHHTSVSSREIKKESENEEDDNARVVIDNSRTNNVGTSSRGTKRGKEQPRKESNQAHSNSRKKNNEEQSNSLQHKNVFEPYDIKHIVSLAAGDHSSTVLMSDNTFVVFGRCEEGQLGIPLYPGFIYPGSKVNITSNRVYAIGYPIASLWVPTEKIINLTCGCNSSLVMTESGKLFFWGVPFFTQTSENGHEIISSQRLPALLKDVVEENMSIISMSIGDNYGIFVIE</sequence>
<feature type="compositionally biased region" description="Basic and acidic residues" evidence="3">
    <location>
        <begin position="337"/>
        <end position="347"/>
    </location>
</feature>
<feature type="domain" description="RCC1-like" evidence="4">
    <location>
        <begin position="17"/>
        <end position="272"/>
    </location>
</feature>
<feature type="repeat" description="RCC1" evidence="2">
    <location>
        <begin position="121"/>
        <end position="175"/>
    </location>
</feature>
<protein>
    <submittedName>
        <fullName evidence="5">RCC1/BLIP-II protein</fullName>
    </submittedName>
</protein>
<feature type="compositionally biased region" description="Polar residues" evidence="3">
    <location>
        <begin position="322"/>
        <end position="333"/>
    </location>
</feature>
<dbReference type="AlphaFoldDB" id="A0A1X0RB75"/>
<dbReference type="Pfam" id="PF25390">
    <property type="entry name" value="WD40_RLD"/>
    <property type="match status" value="1"/>
</dbReference>
<dbReference type="VEuPathDB" id="FungiDB:BCV72DRAFT_333913"/>
<feature type="repeat" description="RCC1" evidence="2">
    <location>
        <begin position="15"/>
        <end position="68"/>
    </location>
</feature>
<dbReference type="InterPro" id="IPR000408">
    <property type="entry name" value="Reg_chr_condens"/>
</dbReference>
<dbReference type="Proteomes" id="UP000242414">
    <property type="component" value="Unassembled WGS sequence"/>
</dbReference>
<evidence type="ECO:0000313" key="5">
    <source>
        <dbReference type="EMBL" id="ORE09128.1"/>
    </source>
</evidence>
<evidence type="ECO:0000256" key="1">
    <source>
        <dbReference type="ARBA" id="ARBA00022737"/>
    </source>
</evidence>
<keyword evidence="1" id="KW-0677">Repeat</keyword>
<evidence type="ECO:0000259" key="4">
    <source>
        <dbReference type="Pfam" id="PF25390"/>
    </source>
</evidence>
<dbReference type="EMBL" id="KV921879">
    <property type="protein sequence ID" value="ORE09128.1"/>
    <property type="molecule type" value="Genomic_DNA"/>
</dbReference>
<evidence type="ECO:0000256" key="3">
    <source>
        <dbReference type="SAM" id="MobiDB-lite"/>
    </source>
</evidence>
<reference evidence="5" key="1">
    <citation type="journal article" date="2016" name="Proc. Natl. Acad. Sci. U.S.A.">
        <title>Lipid metabolic changes in an early divergent fungus govern the establishment of a mutualistic symbiosis with endobacteria.</title>
        <authorList>
            <person name="Lastovetsky O.A."/>
            <person name="Gaspar M.L."/>
            <person name="Mondo S.J."/>
            <person name="LaButti K.M."/>
            <person name="Sandor L."/>
            <person name="Grigoriev I.V."/>
            <person name="Henry S.A."/>
            <person name="Pawlowska T.E."/>
        </authorList>
    </citation>
    <scope>NUCLEOTIDE SEQUENCE [LARGE SCALE GENOMIC DNA]</scope>
    <source>
        <strain evidence="5">ATCC 52814</strain>
    </source>
</reference>
<dbReference type="PROSITE" id="PS50012">
    <property type="entry name" value="RCC1_3"/>
    <property type="match status" value="5"/>
</dbReference>
<feature type="region of interest" description="Disordered" evidence="3">
    <location>
        <begin position="290"/>
        <end position="366"/>
    </location>
</feature>
<gene>
    <name evidence="5" type="ORF">BCV72DRAFT_333913</name>
</gene>
<organism evidence="5">
    <name type="scientific">Rhizopus microsporus var. microsporus</name>
    <dbReference type="NCBI Taxonomy" id="86635"/>
    <lineage>
        <taxon>Eukaryota</taxon>
        <taxon>Fungi</taxon>
        <taxon>Fungi incertae sedis</taxon>
        <taxon>Mucoromycota</taxon>
        <taxon>Mucoromycotina</taxon>
        <taxon>Mucoromycetes</taxon>
        <taxon>Mucorales</taxon>
        <taxon>Mucorineae</taxon>
        <taxon>Rhizopodaceae</taxon>
        <taxon>Rhizopus</taxon>
    </lineage>
</organism>
<feature type="repeat" description="RCC1" evidence="2">
    <location>
        <begin position="176"/>
        <end position="229"/>
    </location>
</feature>
<feature type="repeat" description="RCC1" evidence="2">
    <location>
        <begin position="230"/>
        <end position="303"/>
    </location>
</feature>
<dbReference type="InterPro" id="IPR051625">
    <property type="entry name" value="Signaling_Regulatory_Domain"/>
</dbReference>
<dbReference type="InterPro" id="IPR058923">
    <property type="entry name" value="RCC1-like_dom"/>
</dbReference>
<name>A0A1X0RB75_RHIZD</name>